<organism evidence="2 3">
    <name type="scientific">Setaria viridis</name>
    <name type="common">Green bristlegrass</name>
    <name type="synonym">Setaria italica subsp. viridis</name>
    <dbReference type="NCBI Taxonomy" id="4556"/>
    <lineage>
        <taxon>Eukaryota</taxon>
        <taxon>Viridiplantae</taxon>
        <taxon>Streptophyta</taxon>
        <taxon>Embryophyta</taxon>
        <taxon>Tracheophyta</taxon>
        <taxon>Spermatophyta</taxon>
        <taxon>Magnoliopsida</taxon>
        <taxon>Liliopsida</taxon>
        <taxon>Poales</taxon>
        <taxon>Poaceae</taxon>
        <taxon>PACMAD clade</taxon>
        <taxon>Panicoideae</taxon>
        <taxon>Panicodae</taxon>
        <taxon>Paniceae</taxon>
        <taxon>Cenchrinae</taxon>
        <taxon>Setaria</taxon>
    </lineage>
</organism>
<feature type="signal peptide" evidence="1">
    <location>
        <begin position="1"/>
        <end position="18"/>
    </location>
</feature>
<proteinExistence type="predicted"/>
<dbReference type="Proteomes" id="UP000298652">
    <property type="component" value="Chromosome 9"/>
</dbReference>
<evidence type="ECO:0000313" key="3">
    <source>
        <dbReference type="Proteomes" id="UP000298652"/>
    </source>
</evidence>
<gene>
    <name evidence="2" type="ORF">SEVIR_9G349650v2</name>
</gene>
<dbReference type="EMBL" id="CM016560">
    <property type="protein sequence ID" value="TKV95248.1"/>
    <property type="molecule type" value="Genomic_DNA"/>
</dbReference>
<name>A0A4U6T4B1_SETVI</name>
<feature type="chain" id="PRO_5020397673" evidence="1">
    <location>
        <begin position="19"/>
        <end position="48"/>
    </location>
</feature>
<evidence type="ECO:0000313" key="2">
    <source>
        <dbReference type="EMBL" id="TKV95248.1"/>
    </source>
</evidence>
<keyword evidence="1" id="KW-0732">Signal</keyword>
<dbReference type="Gramene" id="TKV95248">
    <property type="protein sequence ID" value="TKV95248"/>
    <property type="gene ID" value="SEVIR_9G349650v2"/>
</dbReference>
<accession>A0A4U6T4B1</accession>
<protein>
    <submittedName>
        <fullName evidence="2">Uncharacterized protein</fullName>
    </submittedName>
</protein>
<evidence type="ECO:0000256" key="1">
    <source>
        <dbReference type="SAM" id="SignalP"/>
    </source>
</evidence>
<keyword evidence="3" id="KW-1185">Reference proteome</keyword>
<reference evidence="2" key="1">
    <citation type="submission" date="2019-03" db="EMBL/GenBank/DDBJ databases">
        <title>WGS assembly of Setaria viridis.</title>
        <authorList>
            <person name="Huang P."/>
            <person name="Jenkins J."/>
            <person name="Grimwood J."/>
            <person name="Barry K."/>
            <person name="Healey A."/>
            <person name="Mamidi S."/>
            <person name="Sreedasyam A."/>
            <person name="Shu S."/>
            <person name="Feldman M."/>
            <person name="Wu J."/>
            <person name="Yu Y."/>
            <person name="Chen C."/>
            <person name="Johnson J."/>
            <person name="Rokhsar D."/>
            <person name="Baxter I."/>
            <person name="Schmutz J."/>
            <person name="Brutnell T."/>
            <person name="Kellogg E."/>
        </authorList>
    </citation>
    <scope>NUCLEOTIDE SEQUENCE [LARGE SCALE GENOMIC DNA]</scope>
</reference>
<dbReference type="AlphaFoldDB" id="A0A4U6T4B1"/>
<sequence length="48" mass="5495">MVPLIHFTLIRFFHRVVASGGSEHECTVKKTGEEKDQARIFSAFNMKT</sequence>